<evidence type="ECO:0000259" key="2">
    <source>
        <dbReference type="Pfam" id="PF13592"/>
    </source>
</evidence>
<feature type="domain" description="Winged helix-turn helix" evidence="2">
    <location>
        <begin position="91"/>
        <end position="147"/>
    </location>
</feature>
<dbReference type="SUPFAM" id="SSF46689">
    <property type="entry name" value="Homeodomain-like"/>
    <property type="match status" value="1"/>
</dbReference>
<gene>
    <name evidence="3" type="ORF">S12H4_27586</name>
</gene>
<accession>X1V1S7</accession>
<dbReference type="NCBIfam" id="NF033545">
    <property type="entry name" value="transpos_IS630"/>
    <property type="match status" value="1"/>
</dbReference>
<dbReference type="Pfam" id="PF13592">
    <property type="entry name" value="HTH_33"/>
    <property type="match status" value="1"/>
</dbReference>
<evidence type="ECO:0000256" key="1">
    <source>
        <dbReference type="SAM" id="MobiDB-lite"/>
    </source>
</evidence>
<dbReference type="InterPro" id="IPR025959">
    <property type="entry name" value="Winged_HTH_dom"/>
</dbReference>
<organism evidence="3">
    <name type="scientific">marine sediment metagenome</name>
    <dbReference type="NCBI Taxonomy" id="412755"/>
    <lineage>
        <taxon>unclassified sequences</taxon>
        <taxon>metagenomes</taxon>
        <taxon>ecological metagenomes</taxon>
    </lineage>
</organism>
<evidence type="ECO:0000313" key="3">
    <source>
        <dbReference type="EMBL" id="GAI98564.1"/>
    </source>
</evidence>
<dbReference type="InterPro" id="IPR009057">
    <property type="entry name" value="Homeodomain-like_sf"/>
</dbReference>
<reference evidence="3" key="1">
    <citation type="journal article" date="2014" name="Front. Microbiol.">
        <title>High frequency of phylogenetically diverse reductive dehalogenase-homologous genes in deep subseafloor sedimentary metagenomes.</title>
        <authorList>
            <person name="Kawai M."/>
            <person name="Futagami T."/>
            <person name="Toyoda A."/>
            <person name="Takaki Y."/>
            <person name="Nishi S."/>
            <person name="Hori S."/>
            <person name="Arai W."/>
            <person name="Tsubouchi T."/>
            <person name="Morono Y."/>
            <person name="Uchiyama I."/>
            <person name="Ito T."/>
            <person name="Fujiyama A."/>
            <person name="Inagaki F."/>
            <person name="Takami H."/>
        </authorList>
    </citation>
    <scope>NUCLEOTIDE SEQUENCE</scope>
    <source>
        <strain evidence="3">Expedition CK06-06</strain>
    </source>
</reference>
<dbReference type="InterPro" id="IPR047655">
    <property type="entry name" value="Transpos_IS630-like"/>
</dbReference>
<name>X1V1S7_9ZZZZ</name>
<dbReference type="EMBL" id="BARW01015756">
    <property type="protein sequence ID" value="GAI98564.1"/>
    <property type="molecule type" value="Genomic_DNA"/>
</dbReference>
<dbReference type="Pfam" id="PF13551">
    <property type="entry name" value="HTH_29"/>
    <property type="match status" value="1"/>
</dbReference>
<comment type="caution">
    <text evidence="3">The sequence shown here is derived from an EMBL/GenBank/DDBJ whole genome shotgun (WGS) entry which is preliminary data.</text>
</comment>
<proteinExistence type="predicted"/>
<dbReference type="AlphaFoldDB" id="X1V1S7"/>
<protein>
    <recommendedName>
        <fullName evidence="2">Winged helix-turn helix domain-containing protein</fullName>
    </recommendedName>
</protein>
<sequence length="159" mass="18455">MRPSGSPEALERRRFRAMDLLEDGLQPVEVAKKLKVDRRSVRRWKAAFRKQGPKAIKAMPSSGRPPKLDTQAKKELEKRLLQGAKAAGFQTDLWTCPRVARLIHSGFGVRYHVDHIGRLLHSLGWSPQKPQRKAVERNEEQIQRWIKVDWPRIKKKPRA</sequence>
<feature type="region of interest" description="Disordered" evidence="1">
    <location>
        <begin position="52"/>
        <end position="71"/>
    </location>
</feature>